<feature type="transmembrane region" description="Helical" evidence="1">
    <location>
        <begin position="24"/>
        <end position="42"/>
    </location>
</feature>
<keyword evidence="1" id="KW-1133">Transmembrane helix</keyword>
<evidence type="ECO:0000313" key="2">
    <source>
        <dbReference type="EMBL" id="EFE22511.1"/>
    </source>
</evidence>
<dbReference type="EMBL" id="ADGK01000212">
    <property type="protein sequence ID" value="EFE22511.1"/>
    <property type="molecule type" value="Genomic_DNA"/>
</dbReference>
<keyword evidence="1" id="KW-0472">Membrane</keyword>
<sequence>MRVFSTACHVDFQGGHIPARYFRLIYNCIILFMLPSSCHAILRTCLIFGVSRLTESATSLVTGMATSRSSFSLRHPFVVN</sequence>
<accession>D4F6S2</accession>
<dbReference type="Proteomes" id="UP000003692">
    <property type="component" value="Unassembled WGS sequence"/>
</dbReference>
<organism evidence="2 3">
    <name type="scientific">Edwardsiella tarda ATCC 23685</name>
    <dbReference type="NCBI Taxonomy" id="500638"/>
    <lineage>
        <taxon>Bacteria</taxon>
        <taxon>Pseudomonadati</taxon>
        <taxon>Pseudomonadota</taxon>
        <taxon>Gammaproteobacteria</taxon>
        <taxon>Enterobacterales</taxon>
        <taxon>Hafniaceae</taxon>
        <taxon>Edwardsiella</taxon>
    </lineage>
</organism>
<name>D4F6S2_EDWTA</name>
<evidence type="ECO:0000313" key="3">
    <source>
        <dbReference type="Proteomes" id="UP000003692"/>
    </source>
</evidence>
<dbReference type="AlphaFoldDB" id="D4F6S2"/>
<keyword evidence="1" id="KW-0812">Transmembrane</keyword>
<gene>
    <name evidence="2" type="ORF">EDWATA_02456</name>
</gene>
<proteinExistence type="predicted"/>
<evidence type="ECO:0000256" key="1">
    <source>
        <dbReference type="SAM" id="Phobius"/>
    </source>
</evidence>
<protein>
    <submittedName>
        <fullName evidence="2">Uncharacterized protein</fullName>
    </submittedName>
</protein>
<dbReference type="HOGENOM" id="CLU_2584158_0_0_6"/>
<comment type="caution">
    <text evidence="2">The sequence shown here is derived from an EMBL/GenBank/DDBJ whole genome shotgun (WGS) entry which is preliminary data.</text>
</comment>
<reference evidence="2 3" key="1">
    <citation type="submission" date="2010-02" db="EMBL/GenBank/DDBJ databases">
        <authorList>
            <person name="Weinstock G."/>
            <person name="Sodergren E."/>
            <person name="Clifton S."/>
            <person name="Fulton L."/>
            <person name="Fulton B."/>
            <person name="Courtney L."/>
            <person name="Fronick C."/>
            <person name="Harrison M."/>
            <person name="Strong C."/>
            <person name="Farmer C."/>
            <person name="Delahaunty K."/>
            <person name="Markovic C."/>
            <person name="Hall O."/>
            <person name="Minx P."/>
            <person name="Tomlinson C."/>
            <person name="Mitreva M."/>
            <person name="Nelson J."/>
            <person name="Hou S."/>
            <person name="Wollam A."/>
            <person name="Pepin K.H."/>
            <person name="Johnson M."/>
            <person name="Bhonagiri V."/>
            <person name="Zhang X."/>
            <person name="Suruliraj S."/>
            <person name="Warren W."/>
            <person name="Chinwalla A."/>
            <person name="Mardis E.R."/>
            <person name="Wilson R.K."/>
        </authorList>
    </citation>
    <scope>NUCLEOTIDE SEQUENCE [LARGE SCALE GENOMIC DNA]</scope>
    <source>
        <strain evidence="2 3">ATCC 23685</strain>
    </source>
</reference>